<reference evidence="7 8" key="1">
    <citation type="submission" date="2023-03" db="EMBL/GenBank/DDBJ databases">
        <title>MT1 and MT2 Draft Genomes of Novel Species.</title>
        <authorList>
            <person name="Venkateswaran K."/>
        </authorList>
    </citation>
    <scope>NUCLEOTIDE SEQUENCE [LARGE SCALE GENOMIC DNA]</scope>
    <source>
        <strain evidence="7 8">IF8SW-P5</strain>
    </source>
</reference>
<dbReference type="PANTHER" id="PTHR30570:SF1">
    <property type="entry name" value="PHOSPHATE-BINDING PROTEIN PSTS"/>
    <property type="match status" value="1"/>
</dbReference>
<dbReference type="EMBL" id="JAROCE010000001">
    <property type="protein sequence ID" value="MFM2720141.1"/>
    <property type="molecule type" value="Genomic_DNA"/>
</dbReference>
<gene>
    <name evidence="7" type="ORF">P5G46_06465</name>
</gene>
<name>A0ABW9GEH2_9MICO</name>
<dbReference type="NCBIfam" id="TIGR02136">
    <property type="entry name" value="ptsS_2"/>
    <property type="match status" value="1"/>
</dbReference>
<organism evidence="7 8">
    <name type="scientific">Microbacterium mcarthurae</name>
    <dbReference type="NCBI Taxonomy" id="3035918"/>
    <lineage>
        <taxon>Bacteria</taxon>
        <taxon>Bacillati</taxon>
        <taxon>Actinomycetota</taxon>
        <taxon>Actinomycetes</taxon>
        <taxon>Micrococcales</taxon>
        <taxon>Microbacteriaceae</taxon>
        <taxon>Microbacterium</taxon>
    </lineage>
</organism>
<evidence type="ECO:0000256" key="2">
    <source>
        <dbReference type="ARBA" id="ARBA00022448"/>
    </source>
</evidence>
<feature type="signal peptide" evidence="4">
    <location>
        <begin position="1"/>
        <end position="45"/>
    </location>
</feature>
<protein>
    <recommendedName>
        <fullName evidence="4">Phosphate-binding protein</fullName>
    </recommendedName>
</protein>
<feature type="region of interest" description="Disordered" evidence="5">
    <location>
        <begin position="47"/>
        <end position="69"/>
    </location>
</feature>
<dbReference type="RefSeq" id="WP_239277272.1">
    <property type="nucleotide sequence ID" value="NZ_JAROCE010000001.1"/>
</dbReference>
<keyword evidence="8" id="KW-1185">Reference proteome</keyword>
<comment type="similarity">
    <text evidence="1 4">Belongs to the PstS family.</text>
</comment>
<dbReference type="Proteomes" id="UP001630303">
    <property type="component" value="Unassembled WGS sequence"/>
</dbReference>
<evidence type="ECO:0000259" key="6">
    <source>
        <dbReference type="Pfam" id="PF12849"/>
    </source>
</evidence>
<comment type="caution">
    <text evidence="7">The sequence shown here is derived from an EMBL/GenBank/DDBJ whole genome shotgun (WGS) entry which is preliminary data.</text>
</comment>
<dbReference type="PANTHER" id="PTHR30570">
    <property type="entry name" value="PERIPLASMIC PHOSPHATE BINDING COMPONENT OF PHOSPHATE ABC TRANSPORTER"/>
    <property type="match status" value="1"/>
</dbReference>
<evidence type="ECO:0000256" key="5">
    <source>
        <dbReference type="SAM" id="MobiDB-lite"/>
    </source>
</evidence>
<feature type="domain" description="PBP" evidence="6">
    <location>
        <begin position="56"/>
        <end position="306"/>
    </location>
</feature>
<proteinExistence type="inferred from homology"/>
<keyword evidence="3 4" id="KW-0732">Signal</keyword>
<feature type="chain" id="PRO_5044969498" description="Phosphate-binding protein" evidence="4">
    <location>
        <begin position="46"/>
        <end position="336"/>
    </location>
</feature>
<evidence type="ECO:0000313" key="7">
    <source>
        <dbReference type="EMBL" id="MFM2720141.1"/>
    </source>
</evidence>
<dbReference type="CDD" id="cd13654">
    <property type="entry name" value="PBP2_phosphate_like_2"/>
    <property type="match status" value="1"/>
</dbReference>
<dbReference type="InterPro" id="IPR024370">
    <property type="entry name" value="PBP_domain"/>
</dbReference>
<dbReference type="Gene3D" id="3.40.190.10">
    <property type="entry name" value="Periplasmic binding protein-like II"/>
    <property type="match status" value="2"/>
</dbReference>
<sequence length="336" mass="34676">MRRLVLAPAPGTKGSALVKKNTAKFAAVATLAAAALALSACGGQAASSPAQGESAAGGAGGSVTTDGSSTVAPLTEAAADLFREEDPSVNVSVATSGTGGGFKAFCADETDISNASRPIKDEEAAECEANGVEYTEIVAANDGLSVILNPENDWATDLTLEQVAKIWAPESEGVVNSWSDVDPSFPDVPLVLFGAGTDSGTFDYFTEEVNGETGAIRTDYSPSEDDNITIQGVAGDRGAIGFLGLSYVEENEGTIIAASIDGVYPSTETVQDGTYTPLGRPLFIYVKNAAYTDKPQVKEFVDFYVASSAEIADLALFVPLTEEQIVTAQEELASLG</sequence>
<dbReference type="Pfam" id="PF12849">
    <property type="entry name" value="PBP_like_2"/>
    <property type="match status" value="1"/>
</dbReference>
<comment type="function">
    <text evidence="4">Involved in the system for phosphate transport across the cytoplasmic membrane.</text>
</comment>
<keyword evidence="4" id="KW-0592">Phosphate transport</keyword>
<dbReference type="InterPro" id="IPR011862">
    <property type="entry name" value="Phos-bd"/>
</dbReference>
<accession>A0ABW9GEH2</accession>
<keyword evidence="2 4" id="KW-0813">Transport</keyword>
<evidence type="ECO:0000313" key="8">
    <source>
        <dbReference type="Proteomes" id="UP001630303"/>
    </source>
</evidence>
<dbReference type="InterPro" id="IPR050811">
    <property type="entry name" value="Phosphate_ABC_transporter"/>
</dbReference>
<evidence type="ECO:0000256" key="4">
    <source>
        <dbReference type="RuleBase" id="RU367119"/>
    </source>
</evidence>
<evidence type="ECO:0000256" key="1">
    <source>
        <dbReference type="ARBA" id="ARBA00008725"/>
    </source>
</evidence>
<dbReference type="SUPFAM" id="SSF53850">
    <property type="entry name" value="Periplasmic binding protein-like II"/>
    <property type="match status" value="1"/>
</dbReference>
<evidence type="ECO:0000256" key="3">
    <source>
        <dbReference type="ARBA" id="ARBA00022729"/>
    </source>
</evidence>